<name>A0ABV0TSJ7_9TELE</name>
<comment type="caution">
    <text evidence="1">The sequence shown here is derived from an EMBL/GenBank/DDBJ whole genome shotgun (WGS) entry which is preliminary data.</text>
</comment>
<keyword evidence="2" id="KW-1185">Reference proteome</keyword>
<dbReference type="SUPFAM" id="SSF48366">
    <property type="entry name" value="Ras GEF"/>
    <property type="match status" value="1"/>
</dbReference>
<dbReference type="Gene3D" id="1.10.840.10">
    <property type="entry name" value="Ras guanine-nucleotide exchange factors catalytic domain"/>
    <property type="match status" value="1"/>
</dbReference>
<gene>
    <name evidence="1" type="primary">RAPGEF1_1</name>
    <name evidence="1" type="ORF">ILYODFUR_003008</name>
</gene>
<dbReference type="EMBL" id="JAHRIQ010046490">
    <property type="protein sequence ID" value="MEQ2235499.1"/>
    <property type="molecule type" value="Genomic_DNA"/>
</dbReference>
<reference evidence="1 2" key="1">
    <citation type="submission" date="2021-06" db="EMBL/GenBank/DDBJ databases">
        <authorList>
            <person name="Palmer J.M."/>
        </authorList>
    </citation>
    <scope>NUCLEOTIDE SEQUENCE [LARGE SCALE GENOMIC DNA]</scope>
    <source>
        <strain evidence="2">if_2019</strain>
        <tissue evidence="1">Muscle</tissue>
    </source>
</reference>
<dbReference type="Proteomes" id="UP001482620">
    <property type="component" value="Unassembled WGS sequence"/>
</dbReference>
<protein>
    <submittedName>
        <fullName evidence="1">Rap guanine nucleotide exchange factor 1</fullName>
    </submittedName>
</protein>
<organism evidence="1 2">
    <name type="scientific">Ilyodon furcidens</name>
    <name type="common">goldbreast splitfin</name>
    <dbReference type="NCBI Taxonomy" id="33524"/>
    <lineage>
        <taxon>Eukaryota</taxon>
        <taxon>Metazoa</taxon>
        <taxon>Chordata</taxon>
        <taxon>Craniata</taxon>
        <taxon>Vertebrata</taxon>
        <taxon>Euteleostomi</taxon>
        <taxon>Actinopterygii</taxon>
        <taxon>Neopterygii</taxon>
        <taxon>Teleostei</taxon>
        <taxon>Neoteleostei</taxon>
        <taxon>Acanthomorphata</taxon>
        <taxon>Ovalentaria</taxon>
        <taxon>Atherinomorphae</taxon>
        <taxon>Cyprinodontiformes</taxon>
        <taxon>Goodeidae</taxon>
        <taxon>Ilyodon</taxon>
    </lineage>
</organism>
<proteinExistence type="predicted"/>
<accession>A0ABV0TSJ7</accession>
<evidence type="ECO:0000313" key="2">
    <source>
        <dbReference type="Proteomes" id="UP001482620"/>
    </source>
</evidence>
<dbReference type="InterPro" id="IPR036964">
    <property type="entry name" value="RASGEF_cat_dom_sf"/>
</dbReference>
<dbReference type="InterPro" id="IPR023578">
    <property type="entry name" value="Ras_GEF_dom_sf"/>
</dbReference>
<sequence>MTNSTYTTFCHSPDTFKKRVSKNTFFVLVRVVDELCLVELTEDILKQLMDLVFTLVCNGELSLARVLRKNILDKVEQKKLLRYTNSLKPLAARGVSARPGTLHDFRSHEIADQLTLLDAELFYKIEVQYFPFFSLVGITLL</sequence>
<evidence type="ECO:0000313" key="1">
    <source>
        <dbReference type="EMBL" id="MEQ2235499.1"/>
    </source>
</evidence>